<evidence type="ECO:0000256" key="4">
    <source>
        <dbReference type="ARBA" id="ARBA00008706"/>
    </source>
</evidence>
<keyword evidence="7 10" id="KW-0548">Nucleotidyltransferase</keyword>
<evidence type="ECO:0000256" key="7">
    <source>
        <dbReference type="ARBA" id="ARBA00022695"/>
    </source>
</evidence>
<protein>
    <recommendedName>
        <fullName evidence="10">Galactose-1-phosphate uridylyltransferase</fullName>
        <shortName evidence="10">Gal-1-P uridylyltransferase</shortName>
        <ecNumber evidence="10">2.7.7.12</ecNumber>
    </recommendedName>
    <alternativeName>
        <fullName evidence="10">UDP-glucose--hexose-1-phosphate uridylyltransferase</fullName>
    </alternativeName>
</protein>
<evidence type="ECO:0000256" key="8">
    <source>
        <dbReference type="ARBA" id="ARBA00023144"/>
    </source>
</evidence>
<comment type="pathway">
    <text evidence="3 10">Carbohydrate metabolism; galactose metabolism.</text>
</comment>
<dbReference type="PANTHER" id="PTHR39191">
    <property type="entry name" value="GALACTOSE-1-PHOSPHATE URIDYLYLTRANSFERASE"/>
    <property type="match status" value="1"/>
</dbReference>
<dbReference type="Proteomes" id="UP000243688">
    <property type="component" value="Unassembled WGS sequence"/>
</dbReference>
<evidence type="ECO:0000256" key="5">
    <source>
        <dbReference type="ARBA" id="ARBA00022490"/>
    </source>
</evidence>
<dbReference type="HAMAP" id="MF_00571">
    <property type="entry name" value="GalP_UDP_trans"/>
    <property type="match status" value="1"/>
</dbReference>
<evidence type="ECO:0000256" key="10">
    <source>
        <dbReference type="HAMAP-Rule" id="MF_00571"/>
    </source>
</evidence>
<keyword evidence="6 10" id="KW-0808">Transferase</keyword>
<reference evidence="13" key="1">
    <citation type="submission" date="2016-12" db="EMBL/GenBank/DDBJ databases">
        <title>Candidatus Reconcilibacillus cellulovorans genome.</title>
        <authorList>
            <person name="Kolinko S."/>
            <person name="Wu Y.-W."/>
            <person name="Tachea F."/>
            <person name="Denzel E."/>
            <person name="Hiras J."/>
            <person name="Baecker N."/>
            <person name="Chan L.J."/>
            <person name="Eichorst S.A."/>
            <person name="Frey D."/>
            <person name="Adams P.D."/>
            <person name="Pray T."/>
            <person name="Tanjore D."/>
            <person name="Petzold C.J."/>
            <person name="Gladden J.M."/>
            <person name="Simmons B.A."/>
            <person name="Singer S.W."/>
        </authorList>
    </citation>
    <scope>NUCLEOTIDE SEQUENCE [LARGE SCALE GENOMIC DNA]</scope>
    <source>
        <strain evidence="13">JTherm</strain>
    </source>
</reference>
<feature type="domain" description="Galactose-1-phosphate uridyl transferase N-terminal" evidence="11">
    <location>
        <begin position="64"/>
        <end position="241"/>
    </location>
</feature>
<keyword evidence="9 10" id="KW-0119">Carbohydrate metabolism</keyword>
<organism evidence="13">
    <name type="scientific">Candidatus Reconcilbacillus cellulovorans</name>
    <dbReference type="NCBI Taxonomy" id="1906605"/>
    <lineage>
        <taxon>Bacteria</taxon>
        <taxon>Bacillati</taxon>
        <taxon>Bacillota</taxon>
        <taxon>Bacilli</taxon>
        <taxon>Bacillales</taxon>
        <taxon>Paenibacillaceae</taxon>
        <taxon>Candidatus Reconcilbacillus</taxon>
    </lineage>
</organism>
<comment type="catalytic activity">
    <reaction evidence="1 10">
        <text>alpha-D-galactose 1-phosphate + UDP-alpha-D-glucose = alpha-D-glucose 1-phosphate + UDP-alpha-D-galactose</text>
        <dbReference type="Rhea" id="RHEA:13989"/>
        <dbReference type="ChEBI" id="CHEBI:58336"/>
        <dbReference type="ChEBI" id="CHEBI:58601"/>
        <dbReference type="ChEBI" id="CHEBI:58885"/>
        <dbReference type="ChEBI" id="CHEBI:66914"/>
        <dbReference type="EC" id="2.7.7.12"/>
    </reaction>
</comment>
<accession>A0A2A6DW28</accession>
<dbReference type="PIRSF" id="PIRSF006005">
    <property type="entry name" value="GalT_BS"/>
    <property type="match status" value="1"/>
</dbReference>
<dbReference type="GO" id="GO:0008108">
    <property type="term" value="F:UDP-glucose:hexose-1-phosphate uridylyltransferase activity"/>
    <property type="evidence" value="ECO:0007669"/>
    <property type="project" value="UniProtKB-UniRule"/>
</dbReference>
<dbReference type="GO" id="GO:0006012">
    <property type="term" value="P:galactose metabolic process"/>
    <property type="evidence" value="ECO:0007669"/>
    <property type="project" value="UniProtKB-UniRule"/>
</dbReference>
<dbReference type="Pfam" id="PF01087">
    <property type="entry name" value="GalP_UDP_transf"/>
    <property type="match status" value="1"/>
</dbReference>
<dbReference type="InterPro" id="IPR005849">
    <property type="entry name" value="GalP_Utransf_N"/>
</dbReference>
<name>A0A2A6DW28_9BACL</name>
<evidence type="ECO:0000256" key="1">
    <source>
        <dbReference type="ARBA" id="ARBA00001107"/>
    </source>
</evidence>
<evidence type="ECO:0000313" key="13">
    <source>
        <dbReference type="EMBL" id="PDO09268.1"/>
    </source>
</evidence>
<comment type="caution">
    <text evidence="13">The sequence shown here is derived from an EMBL/GenBank/DDBJ whole genome shotgun (WGS) entry which is preliminary data.</text>
</comment>
<keyword evidence="8 10" id="KW-0299">Galactose metabolism</keyword>
<dbReference type="InterPro" id="IPR005850">
    <property type="entry name" value="GalP_Utransf_C"/>
</dbReference>
<evidence type="ECO:0000259" key="12">
    <source>
        <dbReference type="Pfam" id="PF02744"/>
    </source>
</evidence>
<proteinExistence type="inferred from homology"/>
<dbReference type="AlphaFoldDB" id="A0A2A6DW28"/>
<dbReference type="GO" id="GO:0005737">
    <property type="term" value="C:cytoplasm"/>
    <property type="evidence" value="ECO:0007669"/>
    <property type="project" value="UniProtKB-SubCell"/>
</dbReference>
<evidence type="ECO:0000256" key="6">
    <source>
        <dbReference type="ARBA" id="ARBA00022679"/>
    </source>
</evidence>
<dbReference type="EMBL" id="MOXJ01000050">
    <property type="protein sequence ID" value="PDO09268.1"/>
    <property type="molecule type" value="Genomic_DNA"/>
</dbReference>
<dbReference type="Pfam" id="PF02744">
    <property type="entry name" value="GalP_UDP_tr_C"/>
    <property type="match status" value="1"/>
</dbReference>
<keyword evidence="5 10" id="KW-0963">Cytoplasm</keyword>
<dbReference type="NCBIfam" id="NF003629">
    <property type="entry name" value="PRK05270.1-2"/>
    <property type="match status" value="1"/>
</dbReference>
<evidence type="ECO:0000256" key="9">
    <source>
        <dbReference type="ARBA" id="ARBA00023277"/>
    </source>
</evidence>
<dbReference type="UniPathway" id="UPA00214"/>
<feature type="domain" description="Galactose-1-phosphate uridyl transferase C-terminal" evidence="12">
    <location>
        <begin position="257"/>
        <end position="434"/>
    </location>
</feature>
<evidence type="ECO:0000256" key="2">
    <source>
        <dbReference type="ARBA" id="ARBA00004496"/>
    </source>
</evidence>
<gene>
    <name evidence="10" type="primary">galT</name>
    <name evidence="13" type="ORF">BLM47_13500</name>
</gene>
<dbReference type="EC" id="2.7.7.12" evidence="10"/>
<sequence length="529" mass="59995">MDIAVWIERLVRYGLRTGLLGSELDAVAARNALLDLFGVAEPAGIPSEQLSEEDELGRETDATDVLEAMLDFAAGTRLLPENTPAYRDLLDARIMGLLMPRPSEVVDTFWRIARENGVEAATDWLYKLSIDARYIRMDRIRRNLRWFVDTEYGDLEITINLSKPEKDPRDIAAERAAPPSSYPKCLLCLENVGYAGRIDHPARQNLRVIPVRLDGCRWYVQYSPYVYYNEHCIVFDERHVPMAITEATFRKLFDFLDLFPHYFIGSNADLPIVGGSILGHDHFQGGRHVFPMERAQVETFYAHPDHPEVEAGIVRWPMSVLRLRSPSRGALEVLAARVLACWRGYDDPEADVFAHTEEAGLRTAHNTLTPIARRREGGVYELDLVLRNNRTTPEHPEGLFHPHRDLHHIKKENIGLIEVMGLAVLPGRLADELSGIRDVLVGRAKAPDPRDADHPLARHAPWVAELTQRYGTALSEADADKLLRREVGLKFLRVLHDAAVFKRTEAGKVRFRIFCEKAGFRRVDRPSAT</sequence>
<dbReference type="PANTHER" id="PTHR39191:SF1">
    <property type="entry name" value="DUF4922 DOMAIN-CONTAINING PROTEIN"/>
    <property type="match status" value="1"/>
</dbReference>
<evidence type="ECO:0000259" key="11">
    <source>
        <dbReference type="Pfam" id="PF01087"/>
    </source>
</evidence>
<dbReference type="InterPro" id="IPR000766">
    <property type="entry name" value="GalP_uridyl_Trfase_II"/>
</dbReference>
<evidence type="ECO:0000256" key="3">
    <source>
        <dbReference type="ARBA" id="ARBA00004947"/>
    </source>
</evidence>
<comment type="similarity">
    <text evidence="4 10">Belongs to the galactose-1-phosphate uridylyltransferase type 2 family.</text>
</comment>
<comment type="subcellular location">
    <subcellularLocation>
        <location evidence="2 10">Cytoplasm</location>
    </subcellularLocation>
</comment>